<evidence type="ECO:0000313" key="2">
    <source>
        <dbReference type="EMBL" id="ATQ44897.1"/>
    </source>
</evidence>
<evidence type="ECO:0000313" key="3">
    <source>
        <dbReference type="Proteomes" id="UP000228945"/>
    </source>
</evidence>
<dbReference type="KEGG" id="cmb:CSW64_06070"/>
<dbReference type="PANTHER" id="PTHR35006:SF1">
    <property type="entry name" value="BLL2941 PROTEIN"/>
    <property type="match status" value="1"/>
</dbReference>
<organism evidence="2 3">
    <name type="scientific">Caulobacter mirabilis</name>
    <dbReference type="NCBI Taxonomy" id="69666"/>
    <lineage>
        <taxon>Bacteria</taxon>
        <taxon>Pseudomonadati</taxon>
        <taxon>Pseudomonadota</taxon>
        <taxon>Alphaproteobacteria</taxon>
        <taxon>Caulobacterales</taxon>
        <taxon>Caulobacteraceae</taxon>
        <taxon>Caulobacter</taxon>
    </lineage>
</organism>
<feature type="domain" description="VOC" evidence="1">
    <location>
        <begin position="1"/>
        <end position="125"/>
    </location>
</feature>
<dbReference type="PROSITE" id="PS51819">
    <property type="entry name" value="VOC"/>
    <property type="match status" value="1"/>
</dbReference>
<dbReference type="AlphaFoldDB" id="A0A2D2B3S6"/>
<gene>
    <name evidence="2" type="ORF">CSW64_06070</name>
</gene>
<dbReference type="Gene3D" id="3.10.180.10">
    <property type="entry name" value="2,3-Dihydroxybiphenyl 1,2-Dioxygenase, domain 1"/>
    <property type="match status" value="1"/>
</dbReference>
<accession>A0A2D2B3S6</accession>
<dbReference type="PANTHER" id="PTHR35006">
    <property type="entry name" value="GLYOXALASE FAMILY PROTEIN (AFU_ORTHOLOGUE AFUA_5G14830)"/>
    <property type="match status" value="1"/>
</dbReference>
<dbReference type="GO" id="GO:0016829">
    <property type="term" value="F:lyase activity"/>
    <property type="evidence" value="ECO:0007669"/>
    <property type="project" value="UniProtKB-KW"/>
</dbReference>
<dbReference type="SUPFAM" id="SSF54593">
    <property type="entry name" value="Glyoxalase/Bleomycin resistance protein/Dihydroxybiphenyl dioxygenase"/>
    <property type="match status" value="1"/>
</dbReference>
<protein>
    <submittedName>
        <fullName evidence="2">Lactoylglutathione lyase</fullName>
    </submittedName>
</protein>
<dbReference type="Proteomes" id="UP000228945">
    <property type="component" value="Chromosome"/>
</dbReference>
<dbReference type="InterPro" id="IPR029068">
    <property type="entry name" value="Glyas_Bleomycin-R_OHBP_Dase"/>
</dbReference>
<dbReference type="OrthoDB" id="9807407at2"/>
<sequence length="128" mass="13411">MVSYITIGTDDLPTAMAFYDAALGALGHVRLWVHGTWAAYGPEGDDHGVILLCAPYNGEPARAGNGIMIGLHAESHAQVDAFYAAAMANGGTCEGPAGPRTDYGVGHYLAYVRDPVGNKLAAFYQPQA</sequence>
<dbReference type="CDD" id="cd07262">
    <property type="entry name" value="VOC_like"/>
    <property type="match status" value="1"/>
</dbReference>
<name>A0A2D2B3S6_9CAUL</name>
<keyword evidence="3" id="KW-1185">Reference proteome</keyword>
<keyword evidence="2" id="KW-0456">Lyase</keyword>
<dbReference type="EMBL" id="CP024201">
    <property type="protein sequence ID" value="ATQ44897.1"/>
    <property type="molecule type" value="Genomic_DNA"/>
</dbReference>
<dbReference type="Pfam" id="PF00903">
    <property type="entry name" value="Glyoxalase"/>
    <property type="match status" value="1"/>
</dbReference>
<dbReference type="InterPro" id="IPR004360">
    <property type="entry name" value="Glyas_Fos-R_dOase_dom"/>
</dbReference>
<reference evidence="2 3" key="1">
    <citation type="submission" date="2017-10" db="EMBL/GenBank/DDBJ databases">
        <title>Genome sequence of Caulobacter mirabilis FWC38.</title>
        <authorList>
            <person name="Fiebig A."/>
            <person name="Crosson S."/>
        </authorList>
    </citation>
    <scope>NUCLEOTIDE SEQUENCE [LARGE SCALE GENOMIC DNA]</scope>
    <source>
        <strain evidence="2 3">FWC 38</strain>
    </source>
</reference>
<dbReference type="InterPro" id="IPR037523">
    <property type="entry name" value="VOC_core"/>
</dbReference>
<evidence type="ECO:0000259" key="1">
    <source>
        <dbReference type="PROSITE" id="PS51819"/>
    </source>
</evidence>
<proteinExistence type="predicted"/>